<protein>
    <submittedName>
        <fullName evidence="2">Uncharacterized protein</fullName>
    </submittedName>
</protein>
<evidence type="ECO:0000313" key="2">
    <source>
        <dbReference type="EMBL" id="TDP79401.1"/>
    </source>
</evidence>
<reference evidence="2 3" key="1">
    <citation type="submission" date="2019-03" db="EMBL/GenBank/DDBJ databases">
        <title>Genomic Encyclopedia of Type Strains, Phase IV (KMG-IV): sequencing the most valuable type-strain genomes for metagenomic binning, comparative biology and taxonomic classification.</title>
        <authorList>
            <person name="Goeker M."/>
        </authorList>
    </citation>
    <scope>NUCLEOTIDE SEQUENCE [LARGE SCALE GENOMIC DNA]</scope>
    <source>
        <strain evidence="2 3">DSM 11901</strain>
    </source>
</reference>
<gene>
    <name evidence="2" type="ORF">EV672_11431</name>
</gene>
<feature type="compositionally biased region" description="Polar residues" evidence="1">
    <location>
        <begin position="13"/>
        <end position="26"/>
    </location>
</feature>
<dbReference type="Proteomes" id="UP000294593">
    <property type="component" value="Unassembled WGS sequence"/>
</dbReference>
<evidence type="ECO:0000256" key="1">
    <source>
        <dbReference type="SAM" id="MobiDB-lite"/>
    </source>
</evidence>
<evidence type="ECO:0000313" key="3">
    <source>
        <dbReference type="Proteomes" id="UP000294593"/>
    </source>
</evidence>
<organism evidence="2 3">
    <name type="scientific">Aquabacterium commune</name>
    <dbReference type="NCBI Taxonomy" id="70586"/>
    <lineage>
        <taxon>Bacteria</taxon>
        <taxon>Pseudomonadati</taxon>
        <taxon>Pseudomonadota</taxon>
        <taxon>Betaproteobacteria</taxon>
        <taxon>Burkholderiales</taxon>
        <taxon>Aquabacterium</taxon>
    </lineage>
</organism>
<comment type="caution">
    <text evidence="2">The sequence shown here is derived from an EMBL/GenBank/DDBJ whole genome shotgun (WGS) entry which is preliminary data.</text>
</comment>
<dbReference type="AlphaFoldDB" id="A0A4R6R122"/>
<name>A0A4R6R122_9BURK</name>
<keyword evidence="3" id="KW-1185">Reference proteome</keyword>
<feature type="region of interest" description="Disordered" evidence="1">
    <location>
        <begin position="1"/>
        <end position="30"/>
    </location>
</feature>
<accession>A0A4R6R122</accession>
<dbReference type="RefSeq" id="WP_133611214.1">
    <property type="nucleotide sequence ID" value="NZ_SNXW01000014.1"/>
</dbReference>
<sequence length="76" mass="8314">MTLPVKWVRKQAKMTTTPPSSKQSKGLSPELVNRLNNLSPADRSKVVETASKLLAIRAKREAEATDGKIDLTQPKG</sequence>
<dbReference type="EMBL" id="SNXW01000014">
    <property type="protein sequence ID" value="TDP79401.1"/>
    <property type="molecule type" value="Genomic_DNA"/>
</dbReference>
<proteinExistence type="predicted"/>